<dbReference type="VEuPathDB" id="FungiDB:TRIVIDRAFT_152262"/>
<dbReference type="Proteomes" id="UP000007115">
    <property type="component" value="Unassembled WGS sequence"/>
</dbReference>
<sequence>MGSPKEHLPLDISEDTIRALIAFLDLPAPQSVSTLSTTAEYHSIYVISFAPEEVAAVFPTLPQSNKQCVELILRVSGHHLPRIKTINEVAVMTWVRQNTHLPVAEVIRYDASTNNPLGHEFTLLQRVPGVPVSEIYDRLPPQLLEGLINQMVEIIHQLHAISWDCVSGLQFDDDGRVVPGPIVEETFWQQPDVAKYWPDTESVQSLNICGPYKYYTDYIAAMVRVYQHAIRLHPSLADMRDLLPRLDAFVKVLSDFPELNNTRYFLAHKDLHFANILAFLWNGQYSEGAMEEKDRVSTLFAERCAALGLISLIEETKPSSAVQAAMQEAINYLRAIVEVRPRGQKEERIPSWRATLEAQLKILGI</sequence>
<dbReference type="GeneID" id="25788188"/>
<dbReference type="InterPro" id="IPR011009">
    <property type="entry name" value="Kinase-like_dom_sf"/>
</dbReference>
<dbReference type="PANTHER" id="PTHR21310:SF15">
    <property type="entry name" value="AMINOGLYCOSIDE PHOSPHOTRANSFERASE DOMAIN-CONTAINING PROTEIN"/>
    <property type="match status" value="1"/>
</dbReference>
<dbReference type="InterPro" id="IPR002575">
    <property type="entry name" value="Aminoglycoside_PTrfase"/>
</dbReference>
<evidence type="ECO:0000259" key="1">
    <source>
        <dbReference type="Pfam" id="PF01636"/>
    </source>
</evidence>
<feature type="domain" description="Aminoglycoside phosphotransferase" evidence="1">
    <location>
        <begin position="70"/>
        <end position="277"/>
    </location>
</feature>
<reference evidence="2 3" key="1">
    <citation type="journal article" date="2011" name="Genome Biol.">
        <title>Comparative genome sequence analysis underscores mycoparasitism as the ancestral life style of Trichoderma.</title>
        <authorList>
            <person name="Kubicek C.P."/>
            <person name="Herrera-Estrella A."/>
            <person name="Seidl-Seiboth V."/>
            <person name="Martinez D.A."/>
            <person name="Druzhinina I.S."/>
            <person name="Thon M."/>
            <person name="Zeilinger S."/>
            <person name="Casas-Flores S."/>
            <person name="Horwitz B.A."/>
            <person name="Mukherjee P.K."/>
            <person name="Mukherjee M."/>
            <person name="Kredics L."/>
            <person name="Alcaraz L.D."/>
            <person name="Aerts A."/>
            <person name="Antal Z."/>
            <person name="Atanasova L."/>
            <person name="Cervantes-Badillo M.G."/>
            <person name="Challacombe J."/>
            <person name="Chertkov O."/>
            <person name="McCluskey K."/>
            <person name="Coulpier F."/>
            <person name="Deshpande N."/>
            <person name="von Doehren H."/>
            <person name="Ebbole D.J."/>
            <person name="Esquivel-Naranjo E.U."/>
            <person name="Fekete E."/>
            <person name="Flipphi M."/>
            <person name="Glaser F."/>
            <person name="Gomez-Rodriguez E.Y."/>
            <person name="Gruber S."/>
            <person name="Han C."/>
            <person name="Henrissat B."/>
            <person name="Hermosa R."/>
            <person name="Hernandez-Onate M."/>
            <person name="Karaffa L."/>
            <person name="Kosti I."/>
            <person name="Le Crom S."/>
            <person name="Lindquist E."/>
            <person name="Lucas S."/>
            <person name="Luebeck M."/>
            <person name="Luebeck P.S."/>
            <person name="Margeot A."/>
            <person name="Metz B."/>
            <person name="Misra M."/>
            <person name="Nevalainen H."/>
            <person name="Omann M."/>
            <person name="Packer N."/>
            <person name="Perrone G."/>
            <person name="Uresti-Rivera E.E."/>
            <person name="Salamov A."/>
            <person name="Schmoll M."/>
            <person name="Seiboth B."/>
            <person name="Shapiro H."/>
            <person name="Sukno S."/>
            <person name="Tamayo-Ramos J.A."/>
            <person name="Tisch D."/>
            <person name="Wiest A."/>
            <person name="Wilkinson H.H."/>
            <person name="Zhang M."/>
            <person name="Coutinho P.M."/>
            <person name="Kenerley C.M."/>
            <person name="Monte E."/>
            <person name="Baker S.E."/>
            <person name="Grigoriev I.V."/>
        </authorList>
    </citation>
    <scope>NUCLEOTIDE SEQUENCE [LARGE SCALE GENOMIC DNA]</scope>
    <source>
        <strain evidence="3">Gv29-8 / FGSC 10586</strain>
    </source>
</reference>
<evidence type="ECO:0000313" key="3">
    <source>
        <dbReference type="Proteomes" id="UP000007115"/>
    </source>
</evidence>
<dbReference type="OrthoDB" id="2831558at2759"/>
<gene>
    <name evidence="2" type="ORF">TRIVIDRAFT_152262</name>
</gene>
<dbReference type="InParanoid" id="G9MVE2"/>
<keyword evidence="3" id="KW-1185">Reference proteome</keyword>
<dbReference type="PANTHER" id="PTHR21310">
    <property type="entry name" value="AMINOGLYCOSIDE PHOSPHOTRANSFERASE-RELATED-RELATED"/>
    <property type="match status" value="1"/>
</dbReference>
<evidence type="ECO:0000313" key="2">
    <source>
        <dbReference type="EMBL" id="EHK21568.1"/>
    </source>
</evidence>
<dbReference type="STRING" id="413071.G9MVE2"/>
<dbReference type="OMA" id="HLPRIKT"/>
<dbReference type="AlphaFoldDB" id="G9MVE2"/>
<dbReference type="HOGENOM" id="CLU_072119_0_0_1"/>
<dbReference type="EMBL" id="ABDF02000069">
    <property type="protein sequence ID" value="EHK21568.1"/>
    <property type="molecule type" value="Genomic_DNA"/>
</dbReference>
<dbReference type="eggNOG" id="ENOG502SK0A">
    <property type="taxonomic scope" value="Eukaryota"/>
</dbReference>
<dbReference type="InterPro" id="IPR051678">
    <property type="entry name" value="AGP_Transferase"/>
</dbReference>
<organism evidence="2 3">
    <name type="scientific">Hypocrea virens (strain Gv29-8 / FGSC 10586)</name>
    <name type="common">Gliocladium virens</name>
    <name type="synonym">Trichoderma virens</name>
    <dbReference type="NCBI Taxonomy" id="413071"/>
    <lineage>
        <taxon>Eukaryota</taxon>
        <taxon>Fungi</taxon>
        <taxon>Dikarya</taxon>
        <taxon>Ascomycota</taxon>
        <taxon>Pezizomycotina</taxon>
        <taxon>Sordariomycetes</taxon>
        <taxon>Hypocreomycetidae</taxon>
        <taxon>Hypocreales</taxon>
        <taxon>Hypocreaceae</taxon>
        <taxon>Trichoderma</taxon>
    </lineage>
</organism>
<accession>G9MVE2</accession>
<dbReference type="SUPFAM" id="SSF56112">
    <property type="entry name" value="Protein kinase-like (PK-like)"/>
    <property type="match status" value="1"/>
</dbReference>
<dbReference type="RefSeq" id="XP_013955761.1">
    <property type="nucleotide sequence ID" value="XM_014100286.1"/>
</dbReference>
<proteinExistence type="predicted"/>
<dbReference type="Pfam" id="PF01636">
    <property type="entry name" value="APH"/>
    <property type="match status" value="1"/>
</dbReference>
<name>G9MVE2_HYPVG</name>
<protein>
    <recommendedName>
        <fullName evidence="1">Aminoglycoside phosphotransferase domain-containing protein</fullName>
    </recommendedName>
</protein>
<comment type="caution">
    <text evidence="2">The sequence shown here is derived from an EMBL/GenBank/DDBJ whole genome shotgun (WGS) entry which is preliminary data.</text>
</comment>